<dbReference type="PANTHER" id="PTHR28235">
    <property type="entry name" value="PROTEIN FYV4, MITOCHONDRIAL"/>
    <property type="match status" value="1"/>
</dbReference>
<organism evidence="7 8">
    <name type="scientific">Starmerella bacillaris</name>
    <name type="common">Yeast</name>
    <name type="synonym">Candida zemplinina</name>
    <dbReference type="NCBI Taxonomy" id="1247836"/>
    <lineage>
        <taxon>Eukaryota</taxon>
        <taxon>Fungi</taxon>
        <taxon>Dikarya</taxon>
        <taxon>Ascomycota</taxon>
        <taxon>Saccharomycotina</taxon>
        <taxon>Dipodascomycetes</taxon>
        <taxon>Dipodascales</taxon>
        <taxon>Trichomonascaceae</taxon>
        <taxon>Starmerella</taxon>
    </lineage>
</organism>
<dbReference type="PANTHER" id="PTHR28235:SF1">
    <property type="entry name" value="SMALL RIBOSOMAL SUBUNIT PROTEIN MS41"/>
    <property type="match status" value="1"/>
</dbReference>
<dbReference type="Pfam" id="PF09597">
    <property type="entry name" value="SAM_Ribosomal_mS41"/>
    <property type="match status" value="1"/>
</dbReference>
<feature type="domain" description="Small ribosomal subunit protein mS41 SAM" evidence="6">
    <location>
        <begin position="24"/>
        <end position="79"/>
    </location>
</feature>
<dbReference type="Proteomes" id="UP001362899">
    <property type="component" value="Unassembled WGS sequence"/>
</dbReference>
<evidence type="ECO:0000256" key="2">
    <source>
        <dbReference type="ARBA" id="ARBA00010492"/>
    </source>
</evidence>
<name>A0AAV5REC4_STABA</name>
<sequence>MLKIVRSFASFASRTTPTATVPDAPTFLAKIGRNMSQYAEHFDSWDNLMNAKSKALKAKGIDTRDRRYLLAWIERYKQNVDPVVYKRGRKRWGGERNCKANKTAYYGRKKAEEKNA</sequence>
<protein>
    <recommendedName>
        <fullName evidence="4">Small ribosomal subunit protein mS41</fullName>
    </recommendedName>
    <alternativeName>
        <fullName evidence="5">Protein FYV4, mitochondrial</fullName>
    </alternativeName>
</protein>
<dbReference type="SMART" id="SM01238">
    <property type="entry name" value="IGR"/>
    <property type="match status" value="1"/>
</dbReference>
<dbReference type="GO" id="GO:0005739">
    <property type="term" value="C:mitochondrion"/>
    <property type="evidence" value="ECO:0007669"/>
    <property type="project" value="UniProtKB-SubCell"/>
</dbReference>
<evidence type="ECO:0000313" key="7">
    <source>
        <dbReference type="EMBL" id="GMM49921.1"/>
    </source>
</evidence>
<proteinExistence type="inferred from homology"/>
<dbReference type="InterPro" id="IPR013761">
    <property type="entry name" value="SAM/pointed_sf"/>
</dbReference>
<dbReference type="EMBL" id="BTGC01000003">
    <property type="protein sequence ID" value="GMM49921.1"/>
    <property type="molecule type" value="Genomic_DNA"/>
</dbReference>
<keyword evidence="3" id="KW-0496">Mitochondrion</keyword>
<gene>
    <name evidence="7" type="ORF">DASB73_008790</name>
</gene>
<dbReference type="InterPro" id="IPR019083">
    <property type="entry name" value="SAM_Ribosomal_mS41"/>
</dbReference>
<reference evidence="7 8" key="1">
    <citation type="journal article" date="2023" name="Elife">
        <title>Identification of key yeast species and microbe-microbe interactions impacting larval growth of Drosophila in the wild.</title>
        <authorList>
            <person name="Mure A."/>
            <person name="Sugiura Y."/>
            <person name="Maeda R."/>
            <person name="Honda K."/>
            <person name="Sakurai N."/>
            <person name="Takahashi Y."/>
            <person name="Watada M."/>
            <person name="Katoh T."/>
            <person name="Gotoh A."/>
            <person name="Gotoh Y."/>
            <person name="Taniguchi I."/>
            <person name="Nakamura K."/>
            <person name="Hayashi T."/>
            <person name="Katayama T."/>
            <person name="Uemura T."/>
            <person name="Hattori Y."/>
        </authorList>
    </citation>
    <scope>NUCLEOTIDE SEQUENCE [LARGE SCALE GENOMIC DNA]</scope>
    <source>
        <strain evidence="7 8">SB-73</strain>
    </source>
</reference>
<evidence type="ECO:0000256" key="1">
    <source>
        <dbReference type="ARBA" id="ARBA00004173"/>
    </source>
</evidence>
<keyword evidence="8" id="KW-1185">Reference proteome</keyword>
<accession>A0AAV5REC4</accession>
<evidence type="ECO:0000256" key="3">
    <source>
        <dbReference type="ARBA" id="ARBA00023128"/>
    </source>
</evidence>
<dbReference type="InterPro" id="IPR039603">
    <property type="entry name" value="Ribosomal_mS41"/>
</dbReference>
<evidence type="ECO:0000256" key="5">
    <source>
        <dbReference type="ARBA" id="ARBA00035341"/>
    </source>
</evidence>
<comment type="similarity">
    <text evidence="2">Belongs to the mitochondrion-specific ribosomal protein mS41 family.</text>
</comment>
<evidence type="ECO:0000259" key="6">
    <source>
        <dbReference type="SMART" id="SM01238"/>
    </source>
</evidence>
<comment type="subcellular location">
    <subcellularLocation>
        <location evidence="1">Mitochondrion</location>
    </subcellularLocation>
</comment>
<comment type="caution">
    <text evidence="7">The sequence shown here is derived from an EMBL/GenBank/DDBJ whole genome shotgun (WGS) entry which is preliminary data.</text>
</comment>
<dbReference type="SUPFAM" id="SSF47769">
    <property type="entry name" value="SAM/Pointed domain"/>
    <property type="match status" value="1"/>
</dbReference>
<dbReference type="AlphaFoldDB" id="A0AAV5REC4"/>
<evidence type="ECO:0000256" key="4">
    <source>
        <dbReference type="ARBA" id="ARBA00035129"/>
    </source>
</evidence>
<evidence type="ECO:0000313" key="8">
    <source>
        <dbReference type="Proteomes" id="UP001362899"/>
    </source>
</evidence>